<protein>
    <recommendedName>
        <fullName evidence="2">Ricin B lectin domain-containing protein</fullName>
    </recommendedName>
</protein>
<dbReference type="EMBL" id="JASNQZ010000006">
    <property type="protein sequence ID" value="KAL0955591.1"/>
    <property type="molecule type" value="Genomic_DNA"/>
</dbReference>
<evidence type="ECO:0000256" key="1">
    <source>
        <dbReference type="SAM" id="SignalP"/>
    </source>
</evidence>
<feature type="domain" description="Ricin B lectin" evidence="2">
    <location>
        <begin position="94"/>
        <end position="229"/>
    </location>
</feature>
<organism evidence="3 4">
    <name type="scientific">Hohenbuehelia grisea</name>
    <dbReference type="NCBI Taxonomy" id="104357"/>
    <lineage>
        <taxon>Eukaryota</taxon>
        <taxon>Fungi</taxon>
        <taxon>Dikarya</taxon>
        <taxon>Basidiomycota</taxon>
        <taxon>Agaricomycotina</taxon>
        <taxon>Agaricomycetes</taxon>
        <taxon>Agaricomycetidae</taxon>
        <taxon>Agaricales</taxon>
        <taxon>Pleurotineae</taxon>
        <taxon>Pleurotaceae</taxon>
        <taxon>Hohenbuehelia</taxon>
    </lineage>
</organism>
<name>A0ABR3JIP4_9AGAR</name>
<accession>A0ABR3JIP4</accession>
<gene>
    <name evidence="3" type="ORF">HGRIS_001827</name>
</gene>
<keyword evidence="4" id="KW-1185">Reference proteome</keyword>
<evidence type="ECO:0000313" key="3">
    <source>
        <dbReference type="EMBL" id="KAL0955591.1"/>
    </source>
</evidence>
<reference evidence="4" key="1">
    <citation type="submission" date="2024-06" db="EMBL/GenBank/DDBJ databases">
        <title>Multi-omics analyses provide insights into the biosynthesis of the anticancer antibiotic pleurotin in Hohenbuehelia grisea.</title>
        <authorList>
            <person name="Weaver J.A."/>
            <person name="Alberti F."/>
        </authorList>
    </citation>
    <scope>NUCLEOTIDE SEQUENCE [LARGE SCALE GENOMIC DNA]</scope>
    <source>
        <strain evidence="4">T-177</strain>
    </source>
</reference>
<evidence type="ECO:0000313" key="4">
    <source>
        <dbReference type="Proteomes" id="UP001556367"/>
    </source>
</evidence>
<dbReference type="Pfam" id="PF00652">
    <property type="entry name" value="Ricin_B_lectin"/>
    <property type="match status" value="1"/>
</dbReference>
<dbReference type="Gene3D" id="2.80.10.50">
    <property type="match status" value="2"/>
</dbReference>
<dbReference type="SMART" id="SM00458">
    <property type="entry name" value="RICIN"/>
    <property type="match status" value="1"/>
</dbReference>
<dbReference type="SUPFAM" id="SSF50370">
    <property type="entry name" value="Ricin B-like lectins"/>
    <property type="match status" value="1"/>
</dbReference>
<keyword evidence="1" id="KW-0732">Signal</keyword>
<proteinExistence type="predicted"/>
<feature type="chain" id="PRO_5045516517" description="Ricin B lectin domain-containing protein" evidence="1">
    <location>
        <begin position="19"/>
        <end position="229"/>
    </location>
</feature>
<dbReference type="InterPro" id="IPR035992">
    <property type="entry name" value="Ricin_B-like_lectins"/>
</dbReference>
<sequence length="229" mass="24463">MMYAQTLLIVAAVSVAAASDPFAKRQLGGVNASDTVFVTPTSFVNSTFFPSPTVVANASDTVFIPPTSFVNSTFIPTATANATTVTSIIGSPTGLPVVRLHPNNQTNKCLDVARNEHANGVSVQIYVFDCNGTGAQNWVLGFGSTKVQLNGTNLCLDAGSNPGSGTLMKIWQCFDNLPAQQWFHTGDNRIALENKGQCLDLPSGNSTNNNRVQIWQCADFNTNQIWTSN</sequence>
<dbReference type="Proteomes" id="UP001556367">
    <property type="component" value="Unassembled WGS sequence"/>
</dbReference>
<dbReference type="CDD" id="cd00161">
    <property type="entry name" value="beta-trefoil_Ricin-like"/>
    <property type="match status" value="1"/>
</dbReference>
<dbReference type="InterPro" id="IPR000772">
    <property type="entry name" value="Ricin_B_lectin"/>
</dbReference>
<dbReference type="PROSITE" id="PS50231">
    <property type="entry name" value="RICIN_B_LECTIN"/>
    <property type="match status" value="1"/>
</dbReference>
<comment type="caution">
    <text evidence="3">The sequence shown here is derived from an EMBL/GenBank/DDBJ whole genome shotgun (WGS) entry which is preliminary data.</text>
</comment>
<feature type="signal peptide" evidence="1">
    <location>
        <begin position="1"/>
        <end position="18"/>
    </location>
</feature>
<evidence type="ECO:0000259" key="2">
    <source>
        <dbReference type="SMART" id="SM00458"/>
    </source>
</evidence>